<dbReference type="EMBL" id="JAMQCR010000002">
    <property type="protein sequence ID" value="MCM2534666.1"/>
    <property type="molecule type" value="Genomic_DNA"/>
</dbReference>
<evidence type="ECO:0000313" key="3">
    <source>
        <dbReference type="EMBL" id="MCM2534666.1"/>
    </source>
</evidence>
<sequence length="341" mass="38607">MRTKNRLVADEIKYFRPEFSNCPTCQSKLDYCHTVSKKTISTLNGVKTIVNMGYRCTNPECKNISTVFRSAQAEHLSVKHITYGIDVLAFVGELRFKEHKTRKEIMNVLNGLGVVVSERHVQKLYERYTVLLRASAEYNSKEILKETVETHGGIILSMDGVQPEKGNETLYVIREVLSGTILAAKNVKSSSTEELMEFIKPIIGYGFPILGFVSDGQKSIRLAFETLSPETPYQYCQFHYLKDISKPVVDKDRKLKTNIKKKLRGIREIEKKALKEDTLESETTLAYTAAIRSVLLEDGCPPLELPGIKVYEQTKLIQDSLEKCLDKKGAPCTRKAVQNSQ</sequence>
<comment type="caution">
    <text evidence="2">The sequence shown here is derived from an EMBL/GenBank/DDBJ whole genome shotgun (WGS) entry which is preliminary data.</text>
</comment>
<name>A0ABT0WEU9_9BACI</name>
<gene>
    <name evidence="1" type="ORF">NDK43_05500</name>
    <name evidence="2" type="ORF">NDK43_22415</name>
    <name evidence="3" type="ORF">NDK43_22835</name>
</gene>
<reference evidence="2 4" key="1">
    <citation type="submission" date="2022-06" db="EMBL/GenBank/DDBJ databases">
        <authorList>
            <person name="Jeon C.O."/>
        </authorList>
    </citation>
    <scope>NUCLEOTIDE SEQUENCE [LARGE SCALE GENOMIC DNA]</scope>
    <source>
        <strain evidence="2 4">KCTC 13943</strain>
    </source>
</reference>
<dbReference type="EMBL" id="JAMQCR010000002">
    <property type="protein sequence ID" value="MCM2534589.1"/>
    <property type="molecule type" value="Genomic_DNA"/>
</dbReference>
<evidence type="ECO:0000313" key="2">
    <source>
        <dbReference type="EMBL" id="MCM2534589.1"/>
    </source>
</evidence>
<keyword evidence="4" id="KW-1185">Reference proteome</keyword>
<organism evidence="2 4">
    <name type="scientific">Neobacillus pocheonensis</name>
    <dbReference type="NCBI Taxonomy" id="363869"/>
    <lineage>
        <taxon>Bacteria</taxon>
        <taxon>Bacillati</taxon>
        <taxon>Bacillota</taxon>
        <taxon>Bacilli</taxon>
        <taxon>Bacillales</taxon>
        <taxon>Bacillaceae</taxon>
        <taxon>Neobacillus</taxon>
    </lineage>
</organism>
<evidence type="ECO:0000313" key="4">
    <source>
        <dbReference type="Proteomes" id="UP001523262"/>
    </source>
</evidence>
<dbReference type="Proteomes" id="UP001523262">
    <property type="component" value="Unassembled WGS sequence"/>
</dbReference>
<dbReference type="EMBL" id="JAMQCR010000001">
    <property type="protein sequence ID" value="MCM2531945.1"/>
    <property type="molecule type" value="Genomic_DNA"/>
</dbReference>
<proteinExistence type="predicted"/>
<evidence type="ECO:0000313" key="1">
    <source>
        <dbReference type="EMBL" id="MCM2531945.1"/>
    </source>
</evidence>
<accession>A0ABT0WEU9</accession>
<protein>
    <submittedName>
        <fullName evidence="2">Transposase</fullName>
    </submittedName>
</protein>